<comment type="similarity">
    <text evidence="1">Belongs to the peptidase C40 family.</text>
</comment>
<accession>A0A229NUF8</accession>
<dbReference type="InterPro" id="IPR051202">
    <property type="entry name" value="Peptidase_C40"/>
</dbReference>
<dbReference type="Pfam" id="PF00877">
    <property type="entry name" value="NLPC_P60"/>
    <property type="match status" value="1"/>
</dbReference>
<dbReference type="InterPro" id="IPR038765">
    <property type="entry name" value="Papain-like_cys_pep_sf"/>
</dbReference>
<dbReference type="EMBL" id="NMUQ01000003">
    <property type="protein sequence ID" value="OXM13523.1"/>
    <property type="molecule type" value="Genomic_DNA"/>
</dbReference>
<evidence type="ECO:0000259" key="6">
    <source>
        <dbReference type="PROSITE" id="PS51935"/>
    </source>
</evidence>
<feature type="domain" description="NlpC/P60" evidence="6">
    <location>
        <begin position="48"/>
        <end position="168"/>
    </location>
</feature>
<evidence type="ECO:0000256" key="4">
    <source>
        <dbReference type="ARBA" id="ARBA00022807"/>
    </source>
</evidence>
<keyword evidence="2" id="KW-0645">Protease</keyword>
<dbReference type="Proteomes" id="UP000215145">
    <property type="component" value="Unassembled WGS sequence"/>
</dbReference>
<organism evidence="7 8">
    <name type="scientific">Paenibacillus herberti</name>
    <dbReference type="NCBI Taxonomy" id="1619309"/>
    <lineage>
        <taxon>Bacteria</taxon>
        <taxon>Bacillati</taxon>
        <taxon>Bacillota</taxon>
        <taxon>Bacilli</taxon>
        <taxon>Bacillales</taxon>
        <taxon>Paenibacillaceae</taxon>
        <taxon>Paenibacillus</taxon>
    </lineage>
</organism>
<feature type="chain" id="PRO_5038602796" evidence="5">
    <location>
        <begin position="30"/>
        <end position="168"/>
    </location>
</feature>
<dbReference type="PANTHER" id="PTHR47053:SF1">
    <property type="entry name" value="MUREIN DD-ENDOPEPTIDASE MEPH-RELATED"/>
    <property type="match status" value="1"/>
</dbReference>
<dbReference type="SUPFAM" id="SSF54001">
    <property type="entry name" value="Cysteine proteinases"/>
    <property type="match status" value="1"/>
</dbReference>
<dbReference type="GO" id="GO:0008234">
    <property type="term" value="F:cysteine-type peptidase activity"/>
    <property type="evidence" value="ECO:0007669"/>
    <property type="project" value="UniProtKB-KW"/>
</dbReference>
<comment type="caution">
    <text evidence="7">The sequence shown here is derived from an EMBL/GenBank/DDBJ whole genome shotgun (WGS) entry which is preliminary data.</text>
</comment>
<protein>
    <submittedName>
        <fullName evidence="7">Hydrolase</fullName>
    </submittedName>
</protein>
<dbReference type="PROSITE" id="PS51935">
    <property type="entry name" value="NLPC_P60"/>
    <property type="match status" value="1"/>
</dbReference>
<name>A0A229NUF8_9BACL</name>
<dbReference type="PANTHER" id="PTHR47053">
    <property type="entry name" value="MUREIN DD-ENDOPEPTIDASE MEPH-RELATED"/>
    <property type="match status" value="1"/>
</dbReference>
<dbReference type="Gene3D" id="3.90.1720.10">
    <property type="entry name" value="endopeptidase domain like (from Nostoc punctiforme)"/>
    <property type="match status" value="1"/>
</dbReference>
<dbReference type="RefSeq" id="WP_089526228.1">
    <property type="nucleotide sequence ID" value="NZ_NMUQ01000003.1"/>
</dbReference>
<keyword evidence="5" id="KW-0732">Signal</keyword>
<dbReference type="AlphaFoldDB" id="A0A229NUF8"/>
<evidence type="ECO:0000313" key="8">
    <source>
        <dbReference type="Proteomes" id="UP000215145"/>
    </source>
</evidence>
<evidence type="ECO:0000256" key="2">
    <source>
        <dbReference type="ARBA" id="ARBA00022670"/>
    </source>
</evidence>
<dbReference type="InterPro" id="IPR000064">
    <property type="entry name" value="NLP_P60_dom"/>
</dbReference>
<proteinExistence type="inferred from homology"/>
<dbReference type="OrthoDB" id="9813118at2"/>
<evidence type="ECO:0000256" key="5">
    <source>
        <dbReference type="SAM" id="SignalP"/>
    </source>
</evidence>
<feature type="signal peptide" evidence="5">
    <location>
        <begin position="1"/>
        <end position="29"/>
    </location>
</feature>
<dbReference type="GO" id="GO:0006508">
    <property type="term" value="P:proteolysis"/>
    <property type="evidence" value="ECO:0007669"/>
    <property type="project" value="UniProtKB-KW"/>
</dbReference>
<reference evidence="7 8" key="1">
    <citation type="submission" date="2017-07" db="EMBL/GenBank/DDBJ databases">
        <title>Paenibacillus herberti R33 genome sequencing and assembly.</title>
        <authorList>
            <person name="Su W."/>
        </authorList>
    </citation>
    <scope>NUCLEOTIDE SEQUENCE [LARGE SCALE GENOMIC DNA]</scope>
    <source>
        <strain evidence="7 8">R33</strain>
    </source>
</reference>
<evidence type="ECO:0000256" key="3">
    <source>
        <dbReference type="ARBA" id="ARBA00022801"/>
    </source>
</evidence>
<gene>
    <name evidence="7" type="ORF">CGZ75_21015</name>
</gene>
<sequence length="168" mass="17859">MNFILRKNTLTNKIAAATVALSIAVTGVAVLPASQSFGTTEIHAASATSKANTAISAARAQLGKPYKFGASTSTTRMFDCSSLMKYAFNKVGINLPRTSKAQSKAGKYVSKSNLKPGDLVFFYSPISHVGLYIGGGKVVHTYGDPGVTIDTINSGWWSKNYTTARRVL</sequence>
<keyword evidence="4" id="KW-0788">Thiol protease</keyword>
<keyword evidence="8" id="KW-1185">Reference proteome</keyword>
<keyword evidence="3 7" id="KW-0378">Hydrolase</keyword>
<evidence type="ECO:0000313" key="7">
    <source>
        <dbReference type="EMBL" id="OXM13523.1"/>
    </source>
</evidence>
<evidence type="ECO:0000256" key="1">
    <source>
        <dbReference type="ARBA" id="ARBA00007074"/>
    </source>
</evidence>